<keyword evidence="1" id="KW-1133">Transmembrane helix</keyword>
<feature type="transmembrane region" description="Helical" evidence="1">
    <location>
        <begin position="187"/>
        <end position="209"/>
    </location>
</feature>
<accession>A0A7S7NQ10</accession>
<keyword evidence="3" id="KW-1185">Reference proteome</keyword>
<evidence type="ECO:0000313" key="2">
    <source>
        <dbReference type="EMBL" id="QOY87671.1"/>
    </source>
</evidence>
<gene>
    <name evidence="2" type="ORF">IRI77_33800</name>
</gene>
<keyword evidence="1" id="KW-0472">Membrane</keyword>
<feature type="transmembrane region" description="Helical" evidence="1">
    <location>
        <begin position="134"/>
        <end position="154"/>
    </location>
</feature>
<name>A0A7S7NQ10_PALFE</name>
<feature type="transmembrane region" description="Helical" evidence="1">
    <location>
        <begin position="60"/>
        <end position="85"/>
    </location>
</feature>
<proteinExistence type="predicted"/>
<feature type="transmembrane region" description="Helical" evidence="1">
    <location>
        <begin position="160"/>
        <end position="180"/>
    </location>
</feature>
<evidence type="ECO:0000256" key="1">
    <source>
        <dbReference type="SAM" id="Phobius"/>
    </source>
</evidence>
<dbReference type="RefSeq" id="WP_194449338.1">
    <property type="nucleotide sequence ID" value="NZ_CP063849.1"/>
</dbReference>
<evidence type="ECO:0000313" key="3">
    <source>
        <dbReference type="Proteomes" id="UP000593892"/>
    </source>
</evidence>
<organism evidence="2 3">
    <name type="scientific">Paludibaculum fermentans</name>
    <dbReference type="NCBI Taxonomy" id="1473598"/>
    <lineage>
        <taxon>Bacteria</taxon>
        <taxon>Pseudomonadati</taxon>
        <taxon>Acidobacteriota</taxon>
        <taxon>Terriglobia</taxon>
        <taxon>Bryobacterales</taxon>
        <taxon>Bryobacteraceae</taxon>
        <taxon>Paludibaculum</taxon>
    </lineage>
</organism>
<dbReference type="EMBL" id="CP063849">
    <property type="protein sequence ID" value="QOY87671.1"/>
    <property type="molecule type" value="Genomic_DNA"/>
</dbReference>
<dbReference type="KEGG" id="pfer:IRI77_33800"/>
<dbReference type="AlphaFoldDB" id="A0A7S7NQ10"/>
<sequence>MRNLGLTLVDAVSQLLESREREAVLGDLMEAGESTPRMFLGVAGLAFRRHLLLWRNWRPWLAAFGLAWPCTLLLMGFSLTVSRTWQQTIDAALLRGTGWSLPPGLSLLCWQALLLAGWSWTCGFAVGSLSRRTLWVSAALSGLPCLFCFARFNIESLSRFCLLLFLIPALWGAGQGLRLARIRPGPAILLAVSVTALTIPTWAFSGPWLPNWALSWPAWYLVATARRSGPMAG</sequence>
<reference evidence="2 3" key="1">
    <citation type="submission" date="2020-10" db="EMBL/GenBank/DDBJ databases">
        <title>Complete genome sequence of Paludibaculum fermentans P105T, a facultatively anaerobic acidobacterium capable of dissimilatory Fe(III) reduction.</title>
        <authorList>
            <person name="Dedysh S.N."/>
            <person name="Beletsky A.V."/>
            <person name="Kulichevskaya I.S."/>
            <person name="Mardanov A.V."/>
            <person name="Ravin N.V."/>
        </authorList>
    </citation>
    <scope>NUCLEOTIDE SEQUENCE [LARGE SCALE GENOMIC DNA]</scope>
    <source>
        <strain evidence="2 3">P105</strain>
    </source>
</reference>
<protein>
    <submittedName>
        <fullName evidence="2">Uncharacterized protein</fullName>
    </submittedName>
</protein>
<dbReference type="Proteomes" id="UP000593892">
    <property type="component" value="Chromosome"/>
</dbReference>
<keyword evidence="1" id="KW-0812">Transmembrane</keyword>